<accession>A0A218WT60</accession>
<feature type="compositionally biased region" description="Basic and acidic residues" evidence="1">
    <location>
        <begin position="1"/>
        <end position="10"/>
    </location>
</feature>
<evidence type="ECO:0000313" key="3">
    <source>
        <dbReference type="Proteomes" id="UP000197138"/>
    </source>
</evidence>
<organism evidence="2 3">
    <name type="scientific">Punica granatum</name>
    <name type="common">Pomegranate</name>
    <dbReference type="NCBI Taxonomy" id="22663"/>
    <lineage>
        <taxon>Eukaryota</taxon>
        <taxon>Viridiplantae</taxon>
        <taxon>Streptophyta</taxon>
        <taxon>Embryophyta</taxon>
        <taxon>Tracheophyta</taxon>
        <taxon>Spermatophyta</taxon>
        <taxon>Magnoliopsida</taxon>
        <taxon>eudicotyledons</taxon>
        <taxon>Gunneridae</taxon>
        <taxon>Pentapetalae</taxon>
        <taxon>rosids</taxon>
        <taxon>malvids</taxon>
        <taxon>Myrtales</taxon>
        <taxon>Lythraceae</taxon>
        <taxon>Punica</taxon>
    </lineage>
</organism>
<gene>
    <name evidence="2" type="ORF">CDL15_Pgr021864</name>
</gene>
<reference evidence="3" key="1">
    <citation type="journal article" date="2017" name="Plant J.">
        <title>The pomegranate (Punica granatum L.) genome and the genomics of punicalagin biosynthesis.</title>
        <authorList>
            <person name="Qin G."/>
            <person name="Xu C."/>
            <person name="Ming R."/>
            <person name="Tang H."/>
            <person name="Guyot R."/>
            <person name="Kramer E.M."/>
            <person name="Hu Y."/>
            <person name="Yi X."/>
            <person name="Qi Y."/>
            <person name="Xu X."/>
            <person name="Gao Z."/>
            <person name="Pan H."/>
            <person name="Jian J."/>
            <person name="Tian Y."/>
            <person name="Yue Z."/>
            <person name="Xu Y."/>
        </authorList>
    </citation>
    <scope>NUCLEOTIDE SEQUENCE [LARGE SCALE GENOMIC DNA]</scope>
    <source>
        <strain evidence="3">cv. Dabenzi</strain>
    </source>
</reference>
<feature type="region of interest" description="Disordered" evidence="1">
    <location>
        <begin position="33"/>
        <end position="77"/>
    </location>
</feature>
<sequence length="85" mass="9280">MGAETDKGGERGTTATSSSFLLLTLRRGRREQGFAKTGLEDEARGRREPVARVRDSMGRGKGSWQLRAKEKEDDGAEVVVVATSR</sequence>
<name>A0A218WT60_PUNGR</name>
<dbReference type="Proteomes" id="UP000197138">
    <property type="component" value="Unassembled WGS sequence"/>
</dbReference>
<dbReference type="AlphaFoldDB" id="A0A218WT60"/>
<comment type="caution">
    <text evidence="2">The sequence shown here is derived from an EMBL/GenBank/DDBJ whole genome shotgun (WGS) entry which is preliminary data.</text>
</comment>
<protein>
    <submittedName>
        <fullName evidence="2">Uncharacterized protein</fullName>
    </submittedName>
</protein>
<proteinExistence type="predicted"/>
<evidence type="ECO:0000313" key="2">
    <source>
        <dbReference type="EMBL" id="OWM75699.1"/>
    </source>
</evidence>
<feature type="compositionally biased region" description="Basic and acidic residues" evidence="1">
    <location>
        <begin position="33"/>
        <end position="58"/>
    </location>
</feature>
<dbReference type="EMBL" id="MTKT01003240">
    <property type="protein sequence ID" value="OWM75699.1"/>
    <property type="molecule type" value="Genomic_DNA"/>
</dbReference>
<feature type="region of interest" description="Disordered" evidence="1">
    <location>
        <begin position="1"/>
        <end position="21"/>
    </location>
</feature>
<evidence type="ECO:0000256" key="1">
    <source>
        <dbReference type="SAM" id="MobiDB-lite"/>
    </source>
</evidence>